<feature type="compositionally biased region" description="Basic and acidic residues" evidence="8">
    <location>
        <begin position="465"/>
        <end position="477"/>
    </location>
</feature>
<dbReference type="PANTHER" id="PTHR10269">
    <property type="entry name" value="GDNF RECEPTOR ALPHA"/>
    <property type="match status" value="1"/>
</dbReference>
<evidence type="ECO:0000313" key="11">
    <source>
        <dbReference type="Proteomes" id="UP000218231"/>
    </source>
</evidence>
<feature type="compositionally biased region" description="Polar residues" evidence="8">
    <location>
        <begin position="144"/>
        <end position="161"/>
    </location>
</feature>
<evidence type="ECO:0000256" key="1">
    <source>
        <dbReference type="ARBA" id="ARBA00004236"/>
    </source>
</evidence>
<dbReference type="SMART" id="SM00907">
    <property type="entry name" value="GDNF"/>
    <property type="match status" value="1"/>
</dbReference>
<keyword evidence="3" id="KW-1003">Cell membrane</keyword>
<feature type="compositionally biased region" description="Polar residues" evidence="8">
    <location>
        <begin position="485"/>
        <end position="497"/>
    </location>
</feature>
<comment type="caution">
    <text evidence="10">The sequence shown here is derived from an EMBL/GenBank/DDBJ whole genome shotgun (WGS) entry which is preliminary data.</text>
</comment>
<dbReference type="GO" id="GO:0043235">
    <property type="term" value="C:receptor complex"/>
    <property type="evidence" value="ECO:0007669"/>
    <property type="project" value="TreeGrafter"/>
</dbReference>
<keyword evidence="11" id="KW-1185">Reference proteome</keyword>
<dbReference type="InterPro" id="IPR003438">
    <property type="entry name" value="GDNF_rcpt"/>
</dbReference>
<keyword evidence="6" id="KW-0675">Receptor</keyword>
<feature type="compositionally biased region" description="Polar residues" evidence="8">
    <location>
        <begin position="194"/>
        <end position="210"/>
    </location>
</feature>
<evidence type="ECO:0000259" key="9">
    <source>
        <dbReference type="SMART" id="SM00907"/>
    </source>
</evidence>
<dbReference type="STRING" id="2018661.A0A2A2LWW4"/>
<sequence>MLTGSLEECDVFRQLIWNHPCERRLLDYGVEQNIEHQIQESHKISLKRTTRTPMAMKVEQLKTQLSGDEITKSGQFPALSSVPYNNFHVNPTQLYQEYQRRYEQNIHNIQRQTAAMTTTTRAPHQMTSPTVTPQNIRREPSEVATPTTSKTPEVASSSPQLAVSVASRGQREQKKDGQQSYSKDDPRSRDYYNYHTTPIPNFNNFQNSSRRPIPSWSKHSTRSPPTHYEAYDERGNQIWTTESTKSSFVLNVRANSMERQNYDGPKQDSEKSLKRTSFSARSSCQDAIARCEAADECRWQLSELSVRCGENSCRREDCQSALQRFSVYVPFSLVESIMFCHCAANDFECIRMQDLLYPKCLYNTATIPNSCSNLMERCELDQRCRASLLEQPCFCPLYDMECLSHQKHMIPNNPCIENAMMEYSRFMGYNKFTSSSFETNRISDTTKIHTGTGKSASKTFNNQKESMKKEDRLKTSELENELETNKVNVGPSSSLKPTNKPRRKHDGEKRKKYTTTTTTSTTEEPEIQEQSFGDDDEWNSEDSTTTLEVVTTTSRPLSNIRSYKKKTTTTASTSTSSTSSTSTVIQTTVSLEMMEKEMLQQEDNEGKAKDESEESNDPSKEDKEMETEEEMILKTETGVLNQGDITMKKNESKKSTKFRTTKEPPIETEAPPLWESTTAPVPTTTTIFVTHTPPPPEGCTTKDAIGRYVFAHVGSVIRKYLDWSSRCSSWCECAAEDELICDTLGCHDEGNCQAPLTAIEYGERIYLESRGACFCESGKFICDLPEEMPEAYPGLYLSVGYSTKDVELLRKEVPQEILDKAGFVSSDASRDIASRLQIEFERLLPKKLQCRIVMMPEMSEAGAAFYRVEWYGKNEALNHTRVQWHHGDAEKECSPYVKRLADIFALSESPRFQLVLSMIRQIKVLDYLDGIPESSSQDILKTSQLLWIIISFVIVNRIF</sequence>
<reference evidence="10 11" key="1">
    <citation type="journal article" date="2017" name="Curr. Biol.">
        <title>Genome architecture and evolution of a unichromosomal asexual nematode.</title>
        <authorList>
            <person name="Fradin H."/>
            <person name="Zegar C."/>
            <person name="Gutwein M."/>
            <person name="Lucas J."/>
            <person name="Kovtun M."/>
            <person name="Corcoran D."/>
            <person name="Baugh L.R."/>
            <person name="Kiontke K."/>
            <person name="Gunsalus K."/>
            <person name="Fitch D.H."/>
            <person name="Piano F."/>
        </authorList>
    </citation>
    <scope>NUCLEOTIDE SEQUENCE [LARGE SCALE GENOMIC DNA]</scope>
    <source>
        <strain evidence="10">PF1309</strain>
    </source>
</reference>
<comment type="similarity">
    <text evidence="2">Belongs to the GDNFR family.</text>
</comment>
<evidence type="ECO:0000256" key="7">
    <source>
        <dbReference type="ARBA" id="ARBA00023180"/>
    </source>
</evidence>
<keyword evidence="5" id="KW-0472">Membrane</keyword>
<feature type="domain" description="GDNF/GAS1" evidence="9">
    <location>
        <begin position="284"/>
        <end position="360"/>
    </location>
</feature>
<dbReference type="PANTHER" id="PTHR10269:SF12">
    <property type="entry name" value="GLIAL CELL LINE-DERIVED NEUROTROPHIC FAMILY RECEPTOR-LIKE, ISOFORM E"/>
    <property type="match status" value="1"/>
</dbReference>
<keyword evidence="7" id="KW-0325">Glycoprotein</keyword>
<protein>
    <recommendedName>
        <fullName evidence="9">GDNF/GAS1 domain-containing protein</fullName>
    </recommendedName>
</protein>
<proteinExistence type="inferred from homology"/>
<comment type="subcellular location">
    <subcellularLocation>
        <location evidence="1">Cell membrane</location>
    </subcellularLocation>
</comment>
<dbReference type="GO" id="GO:0009897">
    <property type="term" value="C:external side of plasma membrane"/>
    <property type="evidence" value="ECO:0007669"/>
    <property type="project" value="TreeGrafter"/>
</dbReference>
<feature type="compositionally biased region" description="Polar residues" evidence="8">
    <location>
        <begin position="125"/>
        <end position="135"/>
    </location>
</feature>
<dbReference type="EMBL" id="LIAE01006363">
    <property type="protein sequence ID" value="PAV90702.1"/>
    <property type="molecule type" value="Genomic_DNA"/>
</dbReference>
<feature type="compositionally biased region" description="Basic and acidic residues" evidence="8">
    <location>
        <begin position="169"/>
        <end position="192"/>
    </location>
</feature>
<feature type="compositionally biased region" description="Low complexity" evidence="8">
    <location>
        <begin position="544"/>
        <end position="553"/>
    </location>
</feature>
<evidence type="ECO:0000256" key="2">
    <source>
        <dbReference type="ARBA" id="ARBA00005961"/>
    </source>
</evidence>
<dbReference type="GO" id="GO:0007399">
    <property type="term" value="P:nervous system development"/>
    <property type="evidence" value="ECO:0007669"/>
    <property type="project" value="TreeGrafter"/>
</dbReference>
<dbReference type="AlphaFoldDB" id="A0A2A2LWW4"/>
<accession>A0A2A2LWW4</accession>
<dbReference type="OrthoDB" id="6374728at2759"/>
<evidence type="ECO:0000256" key="4">
    <source>
        <dbReference type="ARBA" id="ARBA00022729"/>
    </source>
</evidence>
<dbReference type="InterPro" id="IPR016017">
    <property type="entry name" value="GDNF/GAS1"/>
</dbReference>
<keyword evidence="4" id="KW-0732">Signal</keyword>
<gene>
    <name evidence="10" type="ORF">WR25_05487</name>
</gene>
<feature type="compositionally biased region" description="Basic and acidic residues" evidence="8">
    <location>
        <begin position="646"/>
        <end position="665"/>
    </location>
</feature>
<feature type="region of interest" description="Disordered" evidence="8">
    <location>
        <begin position="443"/>
        <end position="557"/>
    </location>
</feature>
<evidence type="ECO:0000256" key="6">
    <source>
        <dbReference type="ARBA" id="ARBA00023170"/>
    </source>
</evidence>
<dbReference type="GO" id="GO:0007169">
    <property type="term" value="P:cell surface receptor protein tyrosine kinase signaling pathway"/>
    <property type="evidence" value="ECO:0007669"/>
    <property type="project" value="UniProtKB-ARBA"/>
</dbReference>
<dbReference type="SUPFAM" id="SSF110035">
    <property type="entry name" value="GDNF receptor-like"/>
    <property type="match status" value="1"/>
</dbReference>
<dbReference type="GO" id="GO:0038023">
    <property type="term" value="F:signaling receptor activity"/>
    <property type="evidence" value="ECO:0007669"/>
    <property type="project" value="InterPro"/>
</dbReference>
<evidence type="ECO:0000256" key="8">
    <source>
        <dbReference type="SAM" id="MobiDB-lite"/>
    </source>
</evidence>
<evidence type="ECO:0000256" key="5">
    <source>
        <dbReference type="ARBA" id="ARBA00023136"/>
    </source>
</evidence>
<feature type="compositionally biased region" description="Low complexity" evidence="8">
    <location>
        <begin position="568"/>
        <end position="584"/>
    </location>
</feature>
<feature type="region of interest" description="Disordered" evidence="8">
    <location>
        <begin position="565"/>
        <end position="584"/>
    </location>
</feature>
<feature type="compositionally biased region" description="Basic and acidic residues" evidence="8">
    <location>
        <begin position="598"/>
        <end position="610"/>
    </location>
</feature>
<organism evidence="10 11">
    <name type="scientific">Diploscapter pachys</name>
    <dbReference type="NCBI Taxonomy" id="2018661"/>
    <lineage>
        <taxon>Eukaryota</taxon>
        <taxon>Metazoa</taxon>
        <taxon>Ecdysozoa</taxon>
        <taxon>Nematoda</taxon>
        <taxon>Chromadorea</taxon>
        <taxon>Rhabditida</taxon>
        <taxon>Rhabditina</taxon>
        <taxon>Rhabditomorpha</taxon>
        <taxon>Rhabditoidea</taxon>
        <taxon>Rhabditidae</taxon>
        <taxon>Diploscapter</taxon>
    </lineage>
</organism>
<feature type="region of interest" description="Disordered" evidence="8">
    <location>
        <begin position="116"/>
        <end position="227"/>
    </location>
</feature>
<dbReference type="Proteomes" id="UP000218231">
    <property type="component" value="Unassembled WGS sequence"/>
</dbReference>
<feature type="region of interest" description="Disordered" evidence="8">
    <location>
        <begin position="598"/>
        <end position="679"/>
    </location>
</feature>
<name>A0A2A2LWW4_9BILA</name>
<evidence type="ECO:0000256" key="3">
    <source>
        <dbReference type="ARBA" id="ARBA00022475"/>
    </source>
</evidence>
<feature type="compositionally biased region" description="Acidic residues" evidence="8">
    <location>
        <begin position="523"/>
        <end position="540"/>
    </location>
</feature>
<feature type="compositionally biased region" description="Polar residues" evidence="8">
    <location>
        <begin position="443"/>
        <end position="464"/>
    </location>
</feature>
<evidence type="ECO:0000313" key="10">
    <source>
        <dbReference type="EMBL" id="PAV90702.1"/>
    </source>
</evidence>
<dbReference type="InterPro" id="IPR037193">
    <property type="entry name" value="GDNF_alpha"/>
</dbReference>